<comment type="pathway">
    <text evidence="1">Cofactor biosynthesis; riboflavin biosynthesis.</text>
</comment>
<dbReference type="Gene3D" id="3.40.430.10">
    <property type="entry name" value="Dihydrofolate Reductase, subunit A"/>
    <property type="match status" value="1"/>
</dbReference>
<dbReference type="AlphaFoldDB" id="C7XUC1"/>
<keyword evidence="3" id="KW-0560">Oxidoreductase</keyword>
<keyword evidence="6" id="KW-1185">Reference proteome</keyword>
<evidence type="ECO:0000259" key="4">
    <source>
        <dbReference type="Pfam" id="PF01872"/>
    </source>
</evidence>
<keyword evidence="2" id="KW-0521">NADP</keyword>
<evidence type="ECO:0000256" key="2">
    <source>
        <dbReference type="ARBA" id="ARBA00022857"/>
    </source>
</evidence>
<evidence type="ECO:0000256" key="1">
    <source>
        <dbReference type="ARBA" id="ARBA00005104"/>
    </source>
</evidence>
<dbReference type="InterPro" id="IPR024072">
    <property type="entry name" value="DHFR-like_dom_sf"/>
</dbReference>
<name>C7XUC1_9LACO</name>
<dbReference type="PANTHER" id="PTHR38011:SF7">
    <property type="entry name" value="2,5-DIAMINO-6-RIBOSYLAMINO-4(3H)-PYRIMIDINONE 5'-PHOSPHATE REDUCTASE"/>
    <property type="match status" value="1"/>
</dbReference>
<dbReference type="EMBL" id="GG698802">
    <property type="protein sequence ID" value="EEU30882.1"/>
    <property type="molecule type" value="Genomic_DNA"/>
</dbReference>
<dbReference type="InterPro" id="IPR002734">
    <property type="entry name" value="RibDG_C"/>
</dbReference>
<dbReference type="GO" id="GO:0009231">
    <property type="term" value="P:riboflavin biosynthetic process"/>
    <property type="evidence" value="ECO:0007669"/>
    <property type="project" value="InterPro"/>
</dbReference>
<dbReference type="SUPFAM" id="SSF53597">
    <property type="entry name" value="Dihydrofolate reductase-like"/>
    <property type="match status" value="1"/>
</dbReference>
<dbReference type="GO" id="GO:0008703">
    <property type="term" value="F:5-amino-6-(5-phosphoribosylamino)uracil reductase activity"/>
    <property type="evidence" value="ECO:0007669"/>
    <property type="project" value="InterPro"/>
</dbReference>
<dbReference type="HOGENOM" id="CLU_073038_1_0_9"/>
<organism evidence="5 6">
    <name type="scientific">Limosilactobacillus coleohominis 101-4-CHN</name>
    <dbReference type="NCBI Taxonomy" id="575594"/>
    <lineage>
        <taxon>Bacteria</taxon>
        <taxon>Bacillati</taxon>
        <taxon>Bacillota</taxon>
        <taxon>Bacilli</taxon>
        <taxon>Lactobacillales</taxon>
        <taxon>Lactobacillaceae</taxon>
        <taxon>Limosilactobacillus</taxon>
    </lineage>
</organism>
<dbReference type="STRING" id="575594.HMPREF0501_00287"/>
<gene>
    <name evidence="5" type="ORF">HMPREF0501_00287</name>
</gene>
<dbReference type="Pfam" id="PF01872">
    <property type="entry name" value="RibD_C"/>
    <property type="match status" value="1"/>
</dbReference>
<evidence type="ECO:0000256" key="3">
    <source>
        <dbReference type="ARBA" id="ARBA00023002"/>
    </source>
</evidence>
<evidence type="ECO:0000313" key="6">
    <source>
        <dbReference type="Proteomes" id="UP000003987"/>
    </source>
</evidence>
<dbReference type="InterPro" id="IPR050765">
    <property type="entry name" value="Riboflavin_Biosynth_HTPR"/>
</dbReference>
<dbReference type="Proteomes" id="UP000003987">
    <property type="component" value="Unassembled WGS sequence"/>
</dbReference>
<dbReference type="eggNOG" id="COG1985">
    <property type="taxonomic scope" value="Bacteria"/>
</dbReference>
<sequence>MNTMERARVIVHMRVSIDGKIDGPFEQQEAAKPSSRYYSNELFKLSPANANGITTVKAYAAKGHPDLSQFDGSQLEYEDWVPQGFHAETYDISFDRHGRAGWERNYFEYGGKKSRAIEVLTKQASKAYLAFLRSMEIPYLICGERDLDLHEALVKLKRYFGLDAIALCGGATIDGAFLQAGLVDEISLVVAPFVSGDNATQSSFNTLGKFTDEQFEFKSATKLADGGVHLIFTKHD</sequence>
<dbReference type="PANTHER" id="PTHR38011">
    <property type="entry name" value="DIHYDROFOLATE REDUCTASE FAMILY PROTEIN (AFU_ORTHOLOGUE AFUA_8G06820)"/>
    <property type="match status" value="1"/>
</dbReference>
<feature type="domain" description="Bacterial bifunctional deaminase-reductase C-terminal" evidence="4">
    <location>
        <begin position="9"/>
        <end position="225"/>
    </location>
</feature>
<evidence type="ECO:0000313" key="5">
    <source>
        <dbReference type="EMBL" id="EEU30882.1"/>
    </source>
</evidence>
<proteinExistence type="predicted"/>
<protein>
    <recommendedName>
        <fullName evidence="4">Bacterial bifunctional deaminase-reductase C-terminal domain-containing protein</fullName>
    </recommendedName>
</protein>
<reference evidence="5 6" key="1">
    <citation type="submission" date="2009-06" db="EMBL/GenBank/DDBJ databases">
        <title>The Genome Sequence of Lactobacillus coleohominis strain 101-4-CHN.</title>
        <authorList>
            <consortium name="The Broad Institute Genome Sequencing Platform"/>
            <person name="Ward D."/>
            <person name="Young S.K."/>
            <person name="Zeng Q."/>
            <person name="Koehrsen M."/>
            <person name="Alvarado L."/>
            <person name="Berlin A."/>
            <person name="Borenstein D."/>
            <person name="Chen Z."/>
            <person name="Engels R."/>
            <person name="Freedman E."/>
            <person name="Gellesch M."/>
            <person name="Goldberg J."/>
            <person name="Griggs A."/>
            <person name="Gujja S."/>
            <person name="Heiman D."/>
            <person name="Hepburn T."/>
            <person name="Howarth C."/>
            <person name="Jen D."/>
            <person name="Larson L."/>
            <person name="Lewis B."/>
            <person name="Mehta T."/>
            <person name="Park D."/>
            <person name="Pearson M."/>
            <person name="Roberts A."/>
            <person name="Saif S."/>
            <person name="Shea T."/>
            <person name="Shenoy N."/>
            <person name="Sisk P."/>
            <person name="Stolte C."/>
            <person name="Sykes S."/>
            <person name="Walk T."/>
            <person name="White J."/>
            <person name="Yandava C."/>
            <person name="Liu Y."/>
            <person name="Xu Q."/>
            <person name="Lander E."/>
            <person name="Nusbaum C."/>
            <person name="Galagan J."/>
            <person name="Birren B."/>
        </authorList>
    </citation>
    <scope>NUCLEOTIDE SEQUENCE [LARGE SCALE GENOMIC DNA]</scope>
    <source>
        <strain evidence="5 6">101-4-CHN</strain>
    </source>
</reference>
<accession>C7XUC1</accession>